<accession>V9SFL7</accession>
<sequence>MSLVYTSSFTRIGQVDGEKDGRLAVLVKTKDETSLKFLPVTLSSGKVKYPICLECGTPVVWSYGHCRCGNLENKKGNKYKVKNTGQKFDHSTWLI</sequence>
<dbReference type="EMBL" id="KF483846">
    <property type="protein sequence ID" value="AHC55111.1"/>
    <property type="molecule type" value="Genomic_DNA"/>
</dbReference>
<evidence type="ECO:0000313" key="1">
    <source>
        <dbReference type="EMBL" id="AHC55111.1"/>
    </source>
</evidence>
<evidence type="ECO:0000313" key="2">
    <source>
        <dbReference type="Proteomes" id="UP000232615"/>
    </source>
</evidence>
<dbReference type="Proteomes" id="UP000232615">
    <property type="component" value="Segment"/>
</dbReference>
<proteinExistence type="predicted"/>
<organism evidence="1 2">
    <name type="scientific">Tunisvirus fontaine2</name>
    <dbReference type="NCBI Taxonomy" id="1421067"/>
    <lineage>
        <taxon>Viruses</taxon>
        <taxon>Varidnaviria</taxon>
        <taxon>Bamfordvirae</taxon>
        <taxon>Nucleocytoviricota</taxon>
        <taxon>Megaviricetes</taxon>
        <taxon>Pimascovirales</taxon>
        <taxon>Pimascovirales incertae sedis</taxon>
        <taxon>Marseilleviridae</taxon>
        <taxon>Losannavirus</taxon>
        <taxon>Losannavirus tunisense</taxon>
    </lineage>
</organism>
<reference evidence="1 2" key="1">
    <citation type="journal article" date="2014" name="Arch. Virol.">
        <title>Complete genome sequence of Tunisvirus, a new member of the proposed family Marseilleviridae.</title>
        <authorList>
            <person name="Aherfi S."/>
            <person name="Boughalmi M."/>
            <person name="Pagnier I."/>
            <person name="Fournous G."/>
            <person name="La Scola B."/>
            <person name="Raoult D."/>
            <person name="Colson P."/>
        </authorList>
    </citation>
    <scope>NUCLEOTIDE SEQUENCE [LARGE SCALE GENOMIC DNA]</scope>
    <source>
        <strain evidence="1 2">U484</strain>
    </source>
</reference>
<protein>
    <submittedName>
        <fullName evidence="1">Uncharacterized protein</fullName>
    </submittedName>
</protein>
<name>V9SFL7_9VIRU</name>
<keyword evidence="2" id="KW-1185">Reference proteome</keyword>
<gene>
    <name evidence="1" type="ORF">TNS_ORF393</name>
</gene>